<gene>
    <name evidence="3" type="ORF">S01H1_71563</name>
</gene>
<dbReference type="PANTHER" id="PTHR43380:SF1">
    <property type="entry name" value="2-OXOISOVALERATE DEHYDROGENASE SUBUNIT ALPHA, MITOCHONDRIAL"/>
    <property type="match status" value="1"/>
</dbReference>
<dbReference type="SUPFAM" id="SSF52518">
    <property type="entry name" value="Thiamin diphosphate-binding fold (THDP-binding)"/>
    <property type="match status" value="1"/>
</dbReference>
<evidence type="ECO:0000259" key="2">
    <source>
        <dbReference type="Pfam" id="PF00676"/>
    </source>
</evidence>
<dbReference type="InterPro" id="IPR050771">
    <property type="entry name" value="Alpha-ketoacid_DH_E1_comp"/>
</dbReference>
<evidence type="ECO:0000313" key="3">
    <source>
        <dbReference type="EMBL" id="GAG28915.1"/>
    </source>
</evidence>
<dbReference type="PANTHER" id="PTHR43380">
    <property type="entry name" value="2-OXOISOVALERATE DEHYDROGENASE SUBUNIT ALPHA, MITOCHONDRIAL"/>
    <property type="match status" value="1"/>
</dbReference>
<dbReference type="CDD" id="cd02000">
    <property type="entry name" value="TPP_E1_PDC_ADC_BCADC"/>
    <property type="match status" value="1"/>
</dbReference>
<dbReference type="GO" id="GO:0009083">
    <property type="term" value="P:branched-chain amino acid catabolic process"/>
    <property type="evidence" value="ECO:0007669"/>
    <property type="project" value="TreeGrafter"/>
</dbReference>
<proteinExistence type="predicted"/>
<accession>X0WE35</accession>
<comment type="caution">
    <text evidence="3">The sequence shown here is derived from an EMBL/GenBank/DDBJ whole genome shotgun (WGS) entry which is preliminary data.</text>
</comment>
<name>X0WE35_9ZZZZ</name>
<dbReference type="Gene3D" id="3.40.50.970">
    <property type="match status" value="1"/>
</dbReference>
<dbReference type="GO" id="GO:0016624">
    <property type="term" value="F:oxidoreductase activity, acting on the aldehyde or oxo group of donors, disulfide as acceptor"/>
    <property type="evidence" value="ECO:0007669"/>
    <property type="project" value="InterPro"/>
</dbReference>
<keyword evidence="1" id="KW-0560">Oxidoreductase</keyword>
<dbReference type="Pfam" id="PF00676">
    <property type="entry name" value="E1_dh"/>
    <property type="match status" value="1"/>
</dbReference>
<dbReference type="EMBL" id="BARS01047659">
    <property type="protein sequence ID" value="GAG28915.1"/>
    <property type="molecule type" value="Genomic_DNA"/>
</dbReference>
<protein>
    <recommendedName>
        <fullName evidence="2">Dehydrogenase E1 component domain-containing protein</fullName>
    </recommendedName>
</protein>
<dbReference type="AlphaFoldDB" id="X0WE35"/>
<evidence type="ECO:0000256" key="1">
    <source>
        <dbReference type="ARBA" id="ARBA00023002"/>
    </source>
</evidence>
<feature type="non-terminal residue" evidence="3">
    <location>
        <position position="1"/>
    </location>
</feature>
<sequence length="244" mass="26612">EDFYRVAYPLMVLSRCLEQRLLELFRKGYVKGTVTMSIGNEGTAVGMSMPFRPGRDVVSLLHRDFAAHLLLGATPYQLACQYLANADSPTHGREGNAHHGDAGSRRLPMISHLGKMLSLVVGGTWAARRNGEEVFGLAVIGDGGSSTGEFHEALNIASVRKAPVLFLIQNNHYSFSTPTSAQYNCERLSDRARGYGISGRTIDGTDPWGVYSAVWDGLDAMRDNPAPAILECMSLRLHGHAAYD</sequence>
<organism evidence="3">
    <name type="scientific">marine sediment metagenome</name>
    <dbReference type="NCBI Taxonomy" id="412755"/>
    <lineage>
        <taxon>unclassified sequences</taxon>
        <taxon>metagenomes</taxon>
        <taxon>ecological metagenomes</taxon>
    </lineage>
</organism>
<reference evidence="3" key="1">
    <citation type="journal article" date="2014" name="Front. Microbiol.">
        <title>High frequency of phylogenetically diverse reductive dehalogenase-homologous genes in deep subseafloor sedimentary metagenomes.</title>
        <authorList>
            <person name="Kawai M."/>
            <person name="Futagami T."/>
            <person name="Toyoda A."/>
            <person name="Takaki Y."/>
            <person name="Nishi S."/>
            <person name="Hori S."/>
            <person name="Arai W."/>
            <person name="Tsubouchi T."/>
            <person name="Morono Y."/>
            <person name="Uchiyama I."/>
            <person name="Ito T."/>
            <person name="Fujiyama A."/>
            <person name="Inagaki F."/>
            <person name="Takami H."/>
        </authorList>
    </citation>
    <scope>NUCLEOTIDE SEQUENCE</scope>
    <source>
        <strain evidence="3">Expedition CK06-06</strain>
    </source>
</reference>
<feature type="non-terminal residue" evidence="3">
    <location>
        <position position="244"/>
    </location>
</feature>
<feature type="domain" description="Dehydrogenase E1 component" evidence="2">
    <location>
        <begin position="10"/>
        <end position="244"/>
    </location>
</feature>
<dbReference type="InterPro" id="IPR001017">
    <property type="entry name" value="DH_E1"/>
</dbReference>
<dbReference type="InterPro" id="IPR029061">
    <property type="entry name" value="THDP-binding"/>
</dbReference>